<protein>
    <recommendedName>
        <fullName evidence="3">Phage tail protein</fullName>
    </recommendedName>
</protein>
<evidence type="ECO:0000313" key="2">
    <source>
        <dbReference type="Proteomes" id="UP000272412"/>
    </source>
</evidence>
<evidence type="ECO:0000313" key="1">
    <source>
        <dbReference type="EMBL" id="RPD86221.1"/>
    </source>
</evidence>
<gene>
    <name evidence="1" type="ORF">EGK74_08240</name>
</gene>
<evidence type="ECO:0008006" key="3">
    <source>
        <dbReference type="Google" id="ProtNLM"/>
    </source>
</evidence>
<organism evidence="1 2">
    <name type="scientific">Neisseria weixii</name>
    <dbReference type="NCBI Taxonomy" id="1853276"/>
    <lineage>
        <taxon>Bacteria</taxon>
        <taxon>Pseudomonadati</taxon>
        <taxon>Pseudomonadota</taxon>
        <taxon>Betaproteobacteria</taxon>
        <taxon>Neisseriales</taxon>
        <taxon>Neisseriaceae</taxon>
        <taxon>Neisseria</taxon>
    </lineage>
</organism>
<sequence length="136" mass="15813">MANDVWILKRNDTNERIELPQDIRWRDEFEWSKVAQAAPQRTLSGGLIIQQGVKLNGRPITLSGSWVWHTLDTVRRLREWSDTPELEMTLSHYDGREFNVVFRLHDSALGNVEPVRYATPEAGSERYTAEILLMTF</sequence>
<dbReference type="Proteomes" id="UP000272412">
    <property type="component" value="Unassembled WGS sequence"/>
</dbReference>
<dbReference type="OrthoDB" id="5432576at2"/>
<comment type="caution">
    <text evidence="1">The sequence shown here is derived from an EMBL/GenBank/DDBJ whole genome shotgun (WGS) entry which is preliminary data.</text>
</comment>
<name>A0A3N4MR82_9NEIS</name>
<accession>A0A3N4MR82</accession>
<dbReference type="RefSeq" id="WP_123804371.1">
    <property type="nucleotide sequence ID" value="NZ_RPFL01000020.1"/>
</dbReference>
<dbReference type="EMBL" id="RPFL01000020">
    <property type="protein sequence ID" value="RPD86221.1"/>
    <property type="molecule type" value="Genomic_DNA"/>
</dbReference>
<dbReference type="AlphaFoldDB" id="A0A3N4MR82"/>
<reference evidence="1 2" key="1">
    <citation type="submission" date="2018-11" db="EMBL/GenBank/DDBJ databases">
        <title>Neisseria weixii sp. nov. isolated from the rectal contents of plateau pika (Ochotona cruzoniae).</title>
        <authorList>
            <person name="Zhang G."/>
        </authorList>
    </citation>
    <scope>NUCLEOTIDE SEQUENCE [LARGE SCALE GENOMIC DNA]</scope>
    <source>
        <strain evidence="1 2">10009</strain>
    </source>
</reference>
<proteinExistence type="predicted"/>
<keyword evidence="2" id="KW-1185">Reference proteome</keyword>